<feature type="compositionally biased region" description="Low complexity" evidence="1">
    <location>
        <begin position="13"/>
        <end position="23"/>
    </location>
</feature>
<protein>
    <submittedName>
        <fullName evidence="2">Uncharacterized protein</fullName>
    </submittedName>
</protein>
<reference evidence="2 3" key="1">
    <citation type="submission" date="2019-06" db="EMBL/GenBank/DDBJ databases">
        <title>Draft genomes of female and male turbot (Scophthalmus maximus).</title>
        <authorList>
            <person name="Xu H."/>
            <person name="Xu X.-W."/>
            <person name="Shao C."/>
            <person name="Chen S."/>
        </authorList>
    </citation>
    <scope>NUCLEOTIDE SEQUENCE [LARGE SCALE GENOMIC DNA]</scope>
    <source>
        <strain evidence="2">Ysfricsl-2016a</strain>
        <tissue evidence="2">Blood</tissue>
    </source>
</reference>
<feature type="region of interest" description="Disordered" evidence="1">
    <location>
        <begin position="1"/>
        <end position="23"/>
    </location>
</feature>
<name>A0A6A4RZS8_SCOMX</name>
<gene>
    <name evidence="2" type="ORF">F2P81_020364</name>
</gene>
<evidence type="ECO:0000313" key="3">
    <source>
        <dbReference type="Proteomes" id="UP000438429"/>
    </source>
</evidence>
<evidence type="ECO:0000313" key="2">
    <source>
        <dbReference type="EMBL" id="KAF0027623.1"/>
    </source>
</evidence>
<evidence type="ECO:0000256" key="1">
    <source>
        <dbReference type="SAM" id="MobiDB-lite"/>
    </source>
</evidence>
<organism evidence="2 3">
    <name type="scientific">Scophthalmus maximus</name>
    <name type="common">Turbot</name>
    <name type="synonym">Psetta maxima</name>
    <dbReference type="NCBI Taxonomy" id="52904"/>
    <lineage>
        <taxon>Eukaryota</taxon>
        <taxon>Metazoa</taxon>
        <taxon>Chordata</taxon>
        <taxon>Craniata</taxon>
        <taxon>Vertebrata</taxon>
        <taxon>Euteleostomi</taxon>
        <taxon>Actinopterygii</taxon>
        <taxon>Neopterygii</taxon>
        <taxon>Teleostei</taxon>
        <taxon>Neoteleostei</taxon>
        <taxon>Acanthomorphata</taxon>
        <taxon>Carangaria</taxon>
        <taxon>Pleuronectiformes</taxon>
        <taxon>Pleuronectoidei</taxon>
        <taxon>Scophthalmidae</taxon>
        <taxon>Scophthalmus</taxon>
    </lineage>
</organism>
<dbReference type="AlphaFoldDB" id="A0A6A4RZS8"/>
<dbReference type="Proteomes" id="UP000438429">
    <property type="component" value="Unassembled WGS sequence"/>
</dbReference>
<sequence length="106" mass="11358">MGNQAAPVPPFSPQQQQQAAVLQEQSQQQKQLMKLPGVNVCGGQCCHGWSQAQGSQRCIKRGPSSSMLLSSTTEDHHCGEDTEAQVQVALDAAGQSDYHVSADHSR</sequence>
<dbReference type="EMBL" id="VEVO01000018">
    <property type="protein sequence ID" value="KAF0027623.1"/>
    <property type="molecule type" value="Genomic_DNA"/>
</dbReference>
<accession>A0A6A4RZS8</accession>
<proteinExistence type="predicted"/>
<comment type="caution">
    <text evidence="2">The sequence shown here is derived from an EMBL/GenBank/DDBJ whole genome shotgun (WGS) entry which is preliminary data.</text>
</comment>